<name>A0AAW9ILM4_CLOPF</name>
<feature type="non-terminal residue" evidence="1">
    <location>
        <position position="32"/>
    </location>
</feature>
<keyword evidence="1" id="KW-0966">Cell projection</keyword>
<sequence length="32" mass="3547">MYGNNALNVYKNNSVNYASKEQLLLMLVDGAV</sequence>
<dbReference type="Proteomes" id="UP001292368">
    <property type="component" value="Unassembled WGS sequence"/>
</dbReference>
<protein>
    <submittedName>
        <fullName evidence="1">Flagellar protein FliS</fullName>
    </submittedName>
</protein>
<reference evidence="1" key="1">
    <citation type="submission" date="2019-11" db="EMBL/GenBank/DDBJ databases">
        <title>Characterization of Clostridium perfringens isolates from swine manure treated agricultural soils.</title>
        <authorList>
            <person name="Wushke S.T."/>
        </authorList>
    </citation>
    <scope>NUCLEOTIDE SEQUENCE</scope>
    <source>
        <strain evidence="1">V2</strain>
    </source>
</reference>
<proteinExistence type="predicted"/>
<evidence type="ECO:0000313" key="1">
    <source>
        <dbReference type="EMBL" id="MDZ5010833.1"/>
    </source>
</evidence>
<gene>
    <name evidence="1" type="ORF">GNF77_18425</name>
</gene>
<dbReference type="SUPFAM" id="SSF101116">
    <property type="entry name" value="Flagellar export chaperone FliS"/>
    <property type="match status" value="1"/>
</dbReference>
<dbReference type="AlphaFoldDB" id="A0AAW9ILM4"/>
<comment type="caution">
    <text evidence="1">The sequence shown here is derived from an EMBL/GenBank/DDBJ whole genome shotgun (WGS) entry which is preliminary data.</text>
</comment>
<organism evidence="1 2">
    <name type="scientific">Clostridium perfringens</name>
    <dbReference type="NCBI Taxonomy" id="1502"/>
    <lineage>
        <taxon>Bacteria</taxon>
        <taxon>Bacillati</taxon>
        <taxon>Bacillota</taxon>
        <taxon>Clostridia</taxon>
        <taxon>Eubacteriales</taxon>
        <taxon>Clostridiaceae</taxon>
        <taxon>Clostridium</taxon>
    </lineage>
</organism>
<dbReference type="GO" id="GO:0044780">
    <property type="term" value="P:bacterial-type flagellum assembly"/>
    <property type="evidence" value="ECO:0007669"/>
    <property type="project" value="InterPro"/>
</dbReference>
<evidence type="ECO:0000313" key="2">
    <source>
        <dbReference type="Proteomes" id="UP001292368"/>
    </source>
</evidence>
<keyword evidence="1" id="KW-0969">Cilium</keyword>
<keyword evidence="1" id="KW-0282">Flagellum</keyword>
<dbReference type="InterPro" id="IPR036584">
    <property type="entry name" value="FliS_sf"/>
</dbReference>
<dbReference type="EMBL" id="WNVM01000839">
    <property type="protein sequence ID" value="MDZ5010833.1"/>
    <property type="molecule type" value="Genomic_DNA"/>
</dbReference>
<accession>A0AAW9ILM4</accession>